<keyword evidence="3" id="KW-0285">Flavoprotein</keyword>
<dbReference type="PROSITE" id="PS50206">
    <property type="entry name" value="RHODANESE_3"/>
    <property type="match status" value="1"/>
</dbReference>
<keyword evidence="4" id="KW-0274">FAD</keyword>
<keyword evidence="6" id="KW-0676">Redox-active center</keyword>
<dbReference type="Gene3D" id="3.40.250.10">
    <property type="entry name" value="Rhodanese-like domain"/>
    <property type="match status" value="1"/>
</dbReference>
<evidence type="ECO:0000256" key="5">
    <source>
        <dbReference type="ARBA" id="ARBA00023002"/>
    </source>
</evidence>
<dbReference type="SMART" id="SM00450">
    <property type="entry name" value="RHOD"/>
    <property type="match status" value="1"/>
</dbReference>
<dbReference type="AlphaFoldDB" id="A0A1G8HK47"/>
<comment type="cofactor">
    <cofactor evidence="1">
        <name>FAD</name>
        <dbReference type="ChEBI" id="CHEBI:57692"/>
    </cofactor>
</comment>
<dbReference type="PRINTS" id="PR00411">
    <property type="entry name" value="PNDRDTASEI"/>
</dbReference>
<evidence type="ECO:0000259" key="7">
    <source>
        <dbReference type="PROSITE" id="PS50206"/>
    </source>
</evidence>
<evidence type="ECO:0000256" key="2">
    <source>
        <dbReference type="ARBA" id="ARBA00009130"/>
    </source>
</evidence>
<dbReference type="InterPro" id="IPR036188">
    <property type="entry name" value="FAD/NAD-bd_sf"/>
</dbReference>
<proteinExistence type="inferred from homology"/>
<comment type="similarity">
    <text evidence="2">Belongs to the class-III pyridine nucleotide-disulfide oxidoreductase family.</text>
</comment>
<dbReference type="Pfam" id="PF00581">
    <property type="entry name" value="Rhodanese"/>
    <property type="match status" value="1"/>
</dbReference>
<dbReference type="Gene3D" id="3.50.50.60">
    <property type="entry name" value="FAD/NAD(P)-binding domain"/>
    <property type="match status" value="2"/>
</dbReference>
<keyword evidence="5" id="KW-0560">Oxidoreductase</keyword>
<dbReference type="EMBL" id="FNDZ01000001">
    <property type="protein sequence ID" value="SDI06881.1"/>
    <property type="molecule type" value="Genomic_DNA"/>
</dbReference>
<protein>
    <submittedName>
        <fullName evidence="8">NADPH-dependent 2,4-dienoyl-CoA reductase, sulfur reductase</fullName>
    </submittedName>
</protein>
<evidence type="ECO:0000256" key="6">
    <source>
        <dbReference type="ARBA" id="ARBA00023284"/>
    </source>
</evidence>
<dbReference type="InterPro" id="IPR023753">
    <property type="entry name" value="FAD/NAD-binding_dom"/>
</dbReference>
<dbReference type="SUPFAM" id="SSF52821">
    <property type="entry name" value="Rhodanese/Cell cycle control phosphatase"/>
    <property type="match status" value="1"/>
</dbReference>
<evidence type="ECO:0000313" key="9">
    <source>
        <dbReference type="Proteomes" id="UP000183255"/>
    </source>
</evidence>
<reference evidence="8 9" key="1">
    <citation type="submission" date="2016-10" db="EMBL/GenBank/DDBJ databases">
        <authorList>
            <person name="de Groot N.N."/>
        </authorList>
    </citation>
    <scope>NUCLEOTIDE SEQUENCE [LARGE SCALE GENOMIC DNA]</scope>
    <source>
        <strain evidence="8 9">CGMCC 1.5058</strain>
    </source>
</reference>
<evidence type="ECO:0000313" key="8">
    <source>
        <dbReference type="EMBL" id="SDI06881.1"/>
    </source>
</evidence>
<evidence type="ECO:0000256" key="4">
    <source>
        <dbReference type="ARBA" id="ARBA00022827"/>
    </source>
</evidence>
<evidence type="ECO:0000256" key="3">
    <source>
        <dbReference type="ARBA" id="ARBA00022630"/>
    </source>
</evidence>
<dbReference type="InterPro" id="IPR001763">
    <property type="entry name" value="Rhodanese-like_dom"/>
</dbReference>
<dbReference type="InterPro" id="IPR036873">
    <property type="entry name" value="Rhodanese-like_dom_sf"/>
</dbReference>
<accession>A0A1G8HK47</accession>
<dbReference type="GO" id="GO:0016491">
    <property type="term" value="F:oxidoreductase activity"/>
    <property type="evidence" value="ECO:0007669"/>
    <property type="project" value="UniProtKB-KW"/>
</dbReference>
<dbReference type="RefSeq" id="WP_031573915.1">
    <property type="nucleotide sequence ID" value="NZ_FNDZ01000001.1"/>
</dbReference>
<dbReference type="SUPFAM" id="SSF55424">
    <property type="entry name" value="FAD/NAD-linked reductases, dimerisation (C-terminal) domain"/>
    <property type="match status" value="1"/>
</dbReference>
<sequence>MKIRIIGAVAAGTSAAAKARRNSEEAEIIIYEKDTYISYSGCGMPYYIGGEVENGEELTPRDPKFFKSKYNVDIKTGYEVLHVDAARKILKVQNLETSEVFEDTYDKLILATGARSVVPPIPGVENKHVFSLRNINDMYRIKEYIENNSPKQAVTIGTGFIGLEMAENLKHLSMDVTMVELLPQVSPGLDEDMAILVEEHLITKGVRVITGKSAKEITENEVILSDDDKLPGDLVIIATGVRPHVELAKDAGIELGVTGAIKVNPFTETSVADIYAAGDCMEQYHSITGKPVYRPLGSTANKTGRIAGNNATGGNLEFRGVLGTGIYKIFDLAVAQTGLTEREALKEGYEISVSHNIKPNRPEYMGGKEMVIKSVADKKDGRLLGVQIIGPEGVDKRVDVFAALITFGAKVQDLVHLDLAYAPPFSTTKDPVMYTGMIQENAIYGNRPVMTNKELDELVASGKKVRIVDARVIKQYEASHVENAINVPHSAARDFAKDLEKDTITVTYCNKGTTGNAVQNIFLNSGVEHVYNLSGGHKTYLRYLKMKKK</sequence>
<feature type="domain" description="Rhodanese" evidence="7">
    <location>
        <begin position="461"/>
        <end position="549"/>
    </location>
</feature>
<gene>
    <name evidence="8" type="ORF">SAMN05421804_101607</name>
</gene>
<dbReference type="SUPFAM" id="SSF51905">
    <property type="entry name" value="FAD/NAD(P)-binding domain"/>
    <property type="match status" value="1"/>
</dbReference>
<name>A0A1G8HK47_9CLOT</name>
<dbReference type="InterPro" id="IPR004099">
    <property type="entry name" value="Pyr_nucl-diS_OxRdtase_dimer"/>
</dbReference>
<dbReference type="InterPro" id="IPR016156">
    <property type="entry name" value="FAD/NAD-linked_Rdtase_dimer_sf"/>
</dbReference>
<organism evidence="8 9">
    <name type="scientific">Proteiniclasticum ruminis</name>
    <dbReference type="NCBI Taxonomy" id="398199"/>
    <lineage>
        <taxon>Bacteria</taxon>
        <taxon>Bacillati</taxon>
        <taxon>Bacillota</taxon>
        <taxon>Clostridia</taxon>
        <taxon>Eubacteriales</taxon>
        <taxon>Clostridiaceae</taxon>
        <taxon>Proteiniclasticum</taxon>
    </lineage>
</organism>
<dbReference type="Pfam" id="PF02852">
    <property type="entry name" value="Pyr_redox_dim"/>
    <property type="match status" value="1"/>
</dbReference>
<dbReference type="PANTHER" id="PTHR43429:SF1">
    <property type="entry name" value="NAD(P)H SULFUR OXIDOREDUCTASE (COA-DEPENDENT)"/>
    <property type="match status" value="1"/>
</dbReference>
<evidence type="ECO:0000256" key="1">
    <source>
        <dbReference type="ARBA" id="ARBA00001974"/>
    </source>
</evidence>
<dbReference type="PRINTS" id="PR00368">
    <property type="entry name" value="FADPNR"/>
</dbReference>
<dbReference type="Pfam" id="PF07992">
    <property type="entry name" value="Pyr_redox_2"/>
    <property type="match status" value="1"/>
</dbReference>
<dbReference type="Proteomes" id="UP000183255">
    <property type="component" value="Unassembled WGS sequence"/>
</dbReference>
<dbReference type="InterPro" id="IPR050260">
    <property type="entry name" value="FAD-bd_OxRdtase"/>
</dbReference>
<dbReference type="PANTHER" id="PTHR43429">
    <property type="entry name" value="PYRIDINE NUCLEOTIDE-DISULFIDE OXIDOREDUCTASE DOMAIN-CONTAINING"/>
    <property type="match status" value="1"/>
</dbReference>